<sequence length="235" mass="27211">MTEFPDKRDLKNQIIEIVVDCLSIGRKLPSEKELVERLGVSRSGLRELLVGFEESGIIVATKGKGREVKLPDISNSISGGWNILLRARPESLLELLNVRYVLERGFLPVAIESLTLEDLEIMRDLVSRMIAKAKRNDVFTEEDHKFHRILYSRIDNLILDQLLSAFWNLLEETSELQRSDDLIQGAELHQDLFQAILIQDYEEAERMLEMQFTDVRSRLKVYVENQLRASLREET</sequence>
<dbReference type="InterPro" id="IPR036390">
    <property type="entry name" value="WH_DNA-bd_sf"/>
</dbReference>
<name>A0A9X3WJM3_9BACI</name>
<dbReference type="PANTHER" id="PTHR43537:SF5">
    <property type="entry name" value="UXU OPERON TRANSCRIPTIONAL REGULATOR"/>
    <property type="match status" value="1"/>
</dbReference>
<keyword evidence="3" id="KW-0804">Transcription</keyword>
<evidence type="ECO:0000256" key="3">
    <source>
        <dbReference type="ARBA" id="ARBA00023163"/>
    </source>
</evidence>
<dbReference type="InterPro" id="IPR036388">
    <property type="entry name" value="WH-like_DNA-bd_sf"/>
</dbReference>
<dbReference type="InterPro" id="IPR008920">
    <property type="entry name" value="TF_FadR/GntR_C"/>
</dbReference>
<dbReference type="RefSeq" id="WP_272447618.1">
    <property type="nucleotide sequence ID" value="NZ_JAMQKC010000031.1"/>
</dbReference>
<dbReference type="AlphaFoldDB" id="A0A9X3WJM3"/>
<comment type="caution">
    <text evidence="5">The sequence shown here is derived from an EMBL/GenBank/DDBJ whole genome shotgun (WGS) entry which is preliminary data.</text>
</comment>
<protein>
    <submittedName>
        <fullName evidence="5">FCD domain-containing protein</fullName>
    </submittedName>
</protein>
<dbReference type="PROSITE" id="PS50949">
    <property type="entry name" value="HTH_GNTR"/>
    <property type="match status" value="1"/>
</dbReference>
<accession>A0A9X3WJM3</accession>
<keyword evidence="6" id="KW-1185">Reference proteome</keyword>
<dbReference type="PRINTS" id="PR00035">
    <property type="entry name" value="HTHGNTR"/>
</dbReference>
<dbReference type="Pfam" id="PF07729">
    <property type="entry name" value="FCD"/>
    <property type="match status" value="1"/>
</dbReference>
<gene>
    <name evidence="5" type="ORF">NC799_16945</name>
</gene>
<dbReference type="Gene3D" id="1.20.120.530">
    <property type="entry name" value="GntR ligand-binding domain-like"/>
    <property type="match status" value="1"/>
</dbReference>
<dbReference type="InterPro" id="IPR011711">
    <property type="entry name" value="GntR_C"/>
</dbReference>
<dbReference type="SMART" id="SM00895">
    <property type="entry name" value="FCD"/>
    <property type="match status" value="1"/>
</dbReference>
<dbReference type="Gene3D" id="1.10.10.10">
    <property type="entry name" value="Winged helix-like DNA-binding domain superfamily/Winged helix DNA-binding domain"/>
    <property type="match status" value="1"/>
</dbReference>
<dbReference type="GO" id="GO:0003677">
    <property type="term" value="F:DNA binding"/>
    <property type="evidence" value="ECO:0007669"/>
    <property type="project" value="UniProtKB-KW"/>
</dbReference>
<dbReference type="PANTHER" id="PTHR43537">
    <property type="entry name" value="TRANSCRIPTIONAL REGULATOR, GNTR FAMILY"/>
    <property type="match status" value="1"/>
</dbReference>
<feature type="domain" description="HTH gntR-type" evidence="4">
    <location>
        <begin position="4"/>
        <end position="71"/>
    </location>
</feature>
<organism evidence="5 6">
    <name type="scientific">Aquibacillus salsiterrae</name>
    <dbReference type="NCBI Taxonomy" id="2950439"/>
    <lineage>
        <taxon>Bacteria</taxon>
        <taxon>Bacillati</taxon>
        <taxon>Bacillota</taxon>
        <taxon>Bacilli</taxon>
        <taxon>Bacillales</taxon>
        <taxon>Bacillaceae</taxon>
        <taxon>Aquibacillus</taxon>
    </lineage>
</organism>
<evidence type="ECO:0000256" key="1">
    <source>
        <dbReference type="ARBA" id="ARBA00023015"/>
    </source>
</evidence>
<evidence type="ECO:0000313" key="5">
    <source>
        <dbReference type="EMBL" id="MDC3418549.1"/>
    </source>
</evidence>
<keyword evidence="1" id="KW-0805">Transcription regulation</keyword>
<dbReference type="Pfam" id="PF00392">
    <property type="entry name" value="GntR"/>
    <property type="match status" value="1"/>
</dbReference>
<dbReference type="InterPro" id="IPR000524">
    <property type="entry name" value="Tscrpt_reg_HTH_GntR"/>
</dbReference>
<dbReference type="Proteomes" id="UP001145069">
    <property type="component" value="Unassembled WGS sequence"/>
</dbReference>
<dbReference type="EMBL" id="JAMQKC010000031">
    <property type="protein sequence ID" value="MDC3418549.1"/>
    <property type="molecule type" value="Genomic_DNA"/>
</dbReference>
<dbReference type="SUPFAM" id="SSF46785">
    <property type="entry name" value="Winged helix' DNA-binding domain"/>
    <property type="match status" value="1"/>
</dbReference>
<reference evidence="5" key="1">
    <citation type="submission" date="2022-06" db="EMBL/GenBank/DDBJ databases">
        <title>Aquibacillus sp. a new bacterium isolated from soil saline samples.</title>
        <authorList>
            <person name="Galisteo C."/>
            <person name="De La Haba R."/>
            <person name="Sanchez-Porro C."/>
            <person name="Ventosa A."/>
        </authorList>
    </citation>
    <scope>NUCLEOTIDE SEQUENCE</scope>
    <source>
        <strain evidence="5">3ASR75-54</strain>
    </source>
</reference>
<dbReference type="GO" id="GO:0003700">
    <property type="term" value="F:DNA-binding transcription factor activity"/>
    <property type="evidence" value="ECO:0007669"/>
    <property type="project" value="InterPro"/>
</dbReference>
<dbReference type="SUPFAM" id="SSF48008">
    <property type="entry name" value="GntR ligand-binding domain-like"/>
    <property type="match status" value="1"/>
</dbReference>
<proteinExistence type="predicted"/>
<evidence type="ECO:0000259" key="4">
    <source>
        <dbReference type="PROSITE" id="PS50949"/>
    </source>
</evidence>
<evidence type="ECO:0000313" key="6">
    <source>
        <dbReference type="Proteomes" id="UP001145069"/>
    </source>
</evidence>
<keyword evidence="2" id="KW-0238">DNA-binding</keyword>
<evidence type="ECO:0000256" key="2">
    <source>
        <dbReference type="ARBA" id="ARBA00023125"/>
    </source>
</evidence>
<dbReference type="SMART" id="SM00345">
    <property type="entry name" value="HTH_GNTR"/>
    <property type="match status" value="1"/>
</dbReference>